<evidence type="ECO:0000313" key="3">
    <source>
        <dbReference type="Proteomes" id="UP000654108"/>
    </source>
</evidence>
<dbReference type="SUPFAM" id="SSF46785">
    <property type="entry name" value="Winged helix' DNA-binding domain"/>
    <property type="match status" value="1"/>
</dbReference>
<accession>A0A927FTQ6</accession>
<dbReference type="AlphaFoldDB" id="A0A927FTQ6"/>
<dbReference type="InterPro" id="IPR036390">
    <property type="entry name" value="WH_DNA-bd_sf"/>
</dbReference>
<dbReference type="RefSeq" id="WP_191774064.1">
    <property type="nucleotide sequence ID" value="NZ_JACYFU010000002.1"/>
</dbReference>
<organism evidence="2 3">
    <name type="scientific">Devosia oryzisoli</name>
    <dbReference type="NCBI Taxonomy" id="2774138"/>
    <lineage>
        <taxon>Bacteria</taxon>
        <taxon>Pseudomonadati</taxon>
        <taxon>Pseudomonadota</taxon>
        <taxon>Alphaproteobacteria</taxon>
        <taxon>Hyphomicrobiales</taxon>
        <taxon>Devosiaceae</taxon>
        <taxon>Devosia</taxon>
    </lineage>
</organism>
<dbReference type="InterPro" id="IPR036388">
    <property type="entry name" value="WH-like_DNA-bd_sf"/>
</dbReference>
<evidence type="ECO:0000313" key="2">
    <source>
        <dbReference type="EMBL" id="MBD8065272.1"/>
    </source>
</evidence>
<evidence type="ECO:0000259" key="1">
    <source>
        <dbReference type="Pfam" id="PF03551"/>
    </source>
</evidence>
<dbReference type="Pfam" id="PF03551">
    <property type="entry name" value="PadR"/>
    <property type="match status" value="1"/>
</dbReference>
<dbReference type="EMBL" id="JACYFU010000002">
    <property type="protein sequence ID" value="MBD8065272.1"/>
    <property type="molecule type" value="Genomic_DNA"/>
</dbReference>
<dbReference type="Gene3D" id="1.10.10.10">
    <property type="entry name" value="Winged helix-like DNA-binding domain superfamily/Winged helix DNA-binding domain"/>
    <property type="match status" value="1"/>
</dbReference>
<name>A0A927FTQ6_9HYPH</name>
<dbReference type="InterPro" id="IPR005149">
    <property type="entry name" value="Tscrpt_reg_PadR_N"/>
</dbReference>
<gene>
    <name evidence="2" type="ORF">IC608_07285</name>
</gene>
<dbReference type="PANTHER" id="PTHR43252:SF6">
    <property type="entry name" value="NEGATIVE TRANSCRIPTION REGULATOR PADR"/>
    <property type="match status" value="1"/>
</dbReference>
<keyword evidence="3" id="KW-1185">Reference proteome</keyword>
<proteinExistence type="predicted"/>
<sequence>MNVKTLCLSVLYEGDATGYEIRRLCAEGECAYFVEASYGSIYPALARLEAEGLVTSRTEQQDGKPARKVYSISQAGREAFAEQLSEPLSEDVFRSPFLLFARFVHLLPRELVEQRVEEFLQRAVEKRKMLDEVACDESCSAADRWVLDYGRAVFEVAERHVRSHMHELITMARAEPRQDAAE</sequence>
<feature type="domain" description="Transcription regulator PadR N-terminal" evidence="1">
    <location>
        <begin position="8"/>
        <end position="82"/>
    </location>
</feature>
<protein>
    <submittedName>
        <fullName evidence="2">PadR family transcriptional regulator</fullName>
    </submittedName>
</protein>
<dbReference type="PANTHER" id="PTHR43252">
    <property type="entry name" value="TRANSCRIPTIONAL REGULATOR YQJI"/>
    <property type="match status" value="1"/>
</dbReference>
<reference evidence="2" key="1">
    <citation type="submission" date="2020-09" db="EMBL/GenBank/DDBJ databases">
        <title>Genome seq and assembly of Devosia sp.</title>
        <authorList>
            <person name="Chhetri G."/>
        </authorList>
    </citation>
    <scope>NUCLEOTIDE SEQUENCE</scope>
    <source>
        <strain evidence="2">PTR5</strain>
    </source>
</reference>
<comment type="caution">
    <text evidence="2">The sequence shown here is derived from an EMBL/GenBank/DDBJ whole genome shotgun (WGS) entry which is preliminary data.</text>
</comment>
<dbReference type="Proteomes" id="UP000654108">
    <property type="component" value="Unassembled WGS sequence"/>
</dbReference>